<dbReference type="SUPFAM" id="SSF52980">
    <property type="entry name" value="Restriction endonuclease-like"/>
    <property type="match status" value="1"/>
</dbReference>
<evidence type="ECO:0000259" key="2">
    <source>
        <dbReference type="Pfam" id="PF09407"/>
    </source>
</evidence>
<dbReference type="InterPro" id="IPR011335">
    <property type="entry name" value="Restrct_endonuc-II-like"/>
</dbReference>
<proteinExistence type="predicted"/>
<dbReference type="AlphaFoldDB" id="A0A967EFW3"/>
<dbReference type="Gene3D" id="3.40.960.10">
    <property type="entry name" value="VSR Endonuclease"/>
    <property type="match status" value="1"/>
</dbReference>
<dbReference type="Pfam" id="PF09407">
    <property type="entry name" value="AbiEi_1"/>
    <property type="match status" value="1"/>
</dbReference>
<organism evidence="3 4">
    <name type="scientific">Metallococcus carri</name>
    <dbReference type="NCBI Taxonomy" id="1656884"/>
    <lineage>
        <taxon>Bacteria</taxon>
        <taxon>Bacillati</taxon>
        <taxon>Actinomycetota</taxon>
        <taxon>Actinomycetes</taxon>
        <taxon>Micrococcales</taxon>
        <taxon>Dermacoccaceae</taxon>
        <taxon>Metallococcus</taxon>
    </lineage>
</organism>
<name>A0A967EFW3_9MICO</name>
<dbReference type="Proteomes" id="UP000744769">
    <property type="component" value="Unassembled WGS sequence"/>
</dbReference>
<feature type="domain" description="DUF559" evidence="1">
    <location>
        <begin position="224"/>
        <end position="273"/>
    </location>
</feature>
<dbReference type="EMBL" id="JAAOIV010000011">
    <property type="protein sequence ID" value="NHN57001.1"/>
    <property type="molecule type" value="Genomic_DNA"/>
</dbReference>
<reference evidence="3" key="1">
    <citation type="submission" date="2020-03" db="EMBL/GenBank/DDBJ databases">
        <title>Draft sequencing of Calidifontibacter sp. DB0510.</title>
        <authorList>
            <person name="Kim D.-U."/>
        </authorList>
    </citation>
    <scope>NUCLEOTIDE SEQUENCE</scope>
    <source>
        <strain evidence="3">DB0510</strain>
    </source>
</reference>
<protein>
    <submittedName>
        <fullName evidence="3">DUF559 domain-containing protein</fullName>
    </submittedName>
</protein>
<dbReference type="RefSeq" id="WP_166197800.1">
    <property type="nucleotide sequence ID" value="NZ_JAAOIV010000011.1"/>
</dbReference>
<evidence type="ECO:0000313" key="4">
    <source>
        <dbReference type="Proteomes" id="UP000744769"/>
    </source>
</evidence>
<evidence type="ECO:0000313" key="3">
    <source>
        <dbReference type="EMBL" id="NHN57001.1"/>
    </source>
</evidence>
<dbReference type="Pfam" id="PF04480">
    <property type="entry name" value="DUF559"/>
    <property type="match status" value="1"/>
</dbReference>
<dbReference type="InterPro" id="IPR007569">
    <property type="entry name" value="DUF559"/>
</dbReference>
<evidence type="ECO:0000259" key="1">
    <source>
        <dbReference type="Pfam" id="PF04480"/>
    </source>
</evidence>
<gene>
    <name evidence="3" type="ORF">G9U51_14615</name>
</gene>
<sequence length="309" mass="33737">MDWIGQGPLTTAMARQRGASRVSIEQALADGRVVRVARGLLMPKALVNDIPARAAALGLVLPSGVIVCDRSASYLHGIDAYRGLDDIYRGVIDCVVPPGTARPRAGAVNGGVRAIPDDHITTIHGLRVTTAARTAVDLACGLGPFGALATVEQFLHRELVTKSELLRVLARFAGRRGVRQARTVIGIADPLVESTGESFCRMAIVGWDLPVPVAQHVVPRPNGGTYVLDNAYPHLLIAVEYDGEEFHGPDRDAHDQQRRAWLKSQGWLVIVVRKADLSGLARERWLRRLDEAITEREVEQRRRGALARR</sequence>
<accession>A0A967EFW3</accession>
<dbReference type="InterPro" id="IPR018547">
    <property type="entry name" value="AbiEi_C"/>
</dbReference>
<feature type="domain" description="AbiEi antitoxin C-terminal" evidence="2">
    <location>
        <begin position="70"/>
        <end position="167"/>
    </location>
</feature>
<comment type="caution">
    <text evidence="3">The sequence shown here is derived from an EMBL/GenBank/DDBJ whole genome shotgun (WGS) entry which is preliminary data.</text>
</comment>
<keyword evidence="4" id="KW-1185">Reference proteome</keyword>